<dbReference type="InterPro" id="IPR012495">
    <property type="entry name" value="TadE-like_dom"/>
</dbReference>
<dbReference type="RefSeq" id="WP_166320559.1">
    <property type="nucleotide sequence ID" value="NZ_CP049866.1"/>
</dbReference>
<dbReference type="AlphaFoldDB" id="A0A6G7YJF0"/>
<organism evidence="3 4">
    <name type="scientific">Nocardioides piscis</name>
    <dbReference type="NCBI Taxonomy" id="2714938"/>
    <lineage>
        <taxon>Bacteria</taxon>
        <taxon>Bacillati</taxon>
        <taxon>Actinomycetota</taxon>
        <taxon>Actinomycetes</taxon>
        <taxon>Propionibacteriales</taxon>
        <taxon>Nocardioidaceae</taxon>
        <taxon>Nocardioides</taxon>
    </lineage>
</organism>
<keyword evidence="1" id="KW-0812">Transmembrane</keyword>
<dbReference type="KEGG" id="npi:G7071_16985"/>
<feature type="domain" description="TadE-like" evidence="2">
    <location>
        <begin position="14"/>
        <end position="56"/>
    </location>
</feature>
<evidence type="ECO:0000313" key="3">
    <source>
        <dbReference type="EMBL" id="QIK76874.1"/>
    </source>
</evidence>
<name>A0A6G7YJF0_9ACTN</name>
<evidence type="ECO:0000256" key="1">
    <source>
        <dbReference type="SAM" id="Phobius"/>
    </source>
</evidence>
<accession>A0A6G7YJF0</accession>
<proteinExistence type="predicted"/>
<keyword evidence="1" id="KW-0472">Membrane</keyword>
<dbReference type="EMBL" id="CP049866">
    <property type="protein sequence ID" value="QIK76874.1"/>
    <property type="molecule type" value="Genomic_DNA"/>
</dbReference>
<reference evidence="3 4" key="1">
    <citation type="submission" date="2020-03" db="EMBL/GenBank/DDBJ databases">
        <title>Nocardioides sp. nov., isolated from fish.</title>
        <authorList>
            <person name="Hyun D.-W."/>
            <person name="Bae J.-W."/>
        </authorList>
    </citation>
    <scope>NUCLEOTIDE SEQUENCE [LARGE SCALE GENOMIC DNA]</scope>
    <source>
        <strain evidence="3 4">HDW12A</strain>
    </source>
</reference>
<dbReference type="Pfam" id="PF07811">
    <property type="entry name" value="TadE"/>
    <property type="match status" value="1"/>
</dbReference>
<protein>
    <submittedName>
        <fullName evidence="3">Pilus assembly protein</fullName>
    </submittedName>
</protein>
<evidence type="ECO:0000313" key="4">
    <source>
        <dbReference type="Proteomes" id="UP000502035"/>
    </source>
</evidence>
<evidence type="ECO:0000259" key="2">
    <source>
        <dbReference type="Pfam" id="PF07811"/>
    </source>
</evidence>
<sequence length="158" mass="16559">MSTQTRGRHRDDRGAAAVEFALVAPILVALLLGMVDYGLFFADAIGMRQGIRENARKAVVSDFVVSPACNSGGDLDKIRCQTKADIIAFSGTAQVKITAPSGWVKGEPLTVCAVIANPGVTKFVPMPSEITSKVEMAIETQSLPPSGTMTSTDAGVTC</sequence>
<keyword evidence="4" id="KW-1185">Reference proteome</keyword>
<feature type="transmembrane region" description="Helical" evidence="1">
    <location>
        <begin position="20"/>
        <end position="42"/>
    </location>
</feature>
<keyword evidence="1" id="KW-1133">Transmembrane helix</keyword>
<dbReference type="Proteomes" id="UP000502035">
    <property type="component" value="Chromosome"/>
</dbReference>
<gene>
    <name evidence="3" type="ORF">G7071_16985</name>
</gene>